<comment type="caution">
    <text evidence="2">The sequence shown here is derived from an EMBL/GenBank/DDBJ whole genome shotgun (WGS) entry which is preliminary data.</text>
</comment>
<dbReference type="Proteomes" id="UP000568380">
    <property type="component" value="Unassembled WGS sequence"/>
</dbReference>
<accession>A0A7W8A8W2</accession>
<evidence type="ECO:0000313" key="2">
    <source>
        <dbReference type="EMBL" id="MBB5081764.1"/>
    </source>
</evidence>
<sequence>MRTLRTAATIGALGLALSLSATPASASSVLSGRCSKGAYQLAASVTYGTPGGQHIFTKLSWNIIGDVGGNNDVYFEFWKNGSPDSLLKVFKMNNVAKSGSMNISLRRPAGDAIYVHGGAVFDTNRATDPVCKYFTRTI</sequence>
<organism evidence="2 3">
    <name type="scientific">Nonomuraea endophytica</name>
    <dbReference type="NCBI Taxonomy" id="714136"/>
    <lineage>
        <taxon>Bacteria</taxon>
        <taxon>Bacillati</taxon>
        <taxon>Actinomycetota</taxon>
        <taxon>Actinomycetes</taxon>
        <taxon>Streptosporangiales</taxon>
        <taxon>Streptosporangiaceae</taxon>
        <taxon>Nonomuraea</taxon>
    </lineage>
</organism>
<dbReference type="AlphaFoldDB" id="A0A7W8A8W2"/>
<name>A0A7W8A8W2_9ACTN</name>
<keyword evidence="1" id="KW-0732">Signal</keyword>
<reference evidence="2 3" key="1">
    <citation type="submission" date="2020-08" db="EMBL/GenBank/DDBJ databases">
        <title>Genomic Encyclopedia of Type Strains, Phase IV (KMG-IV): sequencing the most valuable type-strain genomes for metagenomic binning, comparative biology and taxonomic classification.</title>
        <authorList>
            <person name="Goeker M."/>
        </authorList>
    </citation>
    <scope>NUCLEOTIDE SEQUENCE [LARGE SCALE GENOMIC DNA]</scope>
    <source>
        <strain evidence="2 3">DSM 45385</strain>
    </source>
</reference>
<dbReference type="EMBL" id="JACHIN010000011">
    <property type="protein sequence ID" value="MBB5081764.1"/>
    <property type="molecule type" value="Genomic_DNA"/>
</dbReference>
<protein>
    <submittedName>
        <fullName evidence="2">Uncharacterized protein</fullName>
    </submittedName>
</protein>
<evidence type="ECO:0000313" key="3">
    <source>
        <dbReference type="Proteomes" id="UP000568380"/>
    </source>
</evidence>
<feature type="signal peptide" evidence="1">
    <location>
        <begin position="1"/>
        <end position="26"/>
    </location>
</feature>
<dbReference type="RefSeq" id="WP_184969373.1">
    <property type="nucleotide sequence ID" value="NZ_JACHIN010000011.1"/>
</dbReference>
<keyword evidence="3" id="KW-1185">Reference proteome</keyword>
<feature type="chain" id="PRO_5031134901" evidence="1">
    <location>
        <begin position="27"/>
        <end position="138"/>
    </location>
</feature>
<proteinExistence type="predicted"/>
<evidence type="ECO:0000256" key="1">
    <source>
        <dbReference type="SAM" id="SignalP"/>
    </source>
</evidence>
<gene>
    <name evidence="2" type="ORF">HNR40_007259</name>
</gene>